<organism evidence="12 13">
    <name type="scientific">Herbaspirillum chlorophenolicum</name>
    <dbReference type="NCBI Taxonomy" id="211589"/>
    <lineage>
        <taxon>Bacteria</taxon>
        <taxon>Pseudomonadati</taxon>
        <taxon>Pseudomonadota</taxon>
        <taxon>Betaproteobacteria</taxon>
        <taxon>Burkholderiales</taxon>
        <taxon>Oxalobacteraceae</taxon>
        <taxon>Herbaspirillum</taxon>
    </lineage>
</organism>
<evidence type="ECO:0000256" key="9">
    <source>
        <dbReference type="ARBA" id="ARBA00049534"/>
    </source>
</evidence>
<name>A0ABW8ES79_9BURK</name>
<dbReference type="EC" id="3.5.1.2" evidence="10"/>
<dbReference type="Gene3D" id="3.40.50.880">
    <property type="match status" value="1"/>
</dbReference>
<dbReference type="Pfam" id="PF00117">
    <property type="entry name" value="GATase"/>
    <property type="match status" value="1"/>
</dbReference>
<dbReference type="RefSeq" id="WP_402697944.1">
    <property type="nucleotide sequence ID" value="NZ_JBIUZV010000001.1"/>
</dbReference>
<evidence type="ECO:0000256" key="2">
    <source>
        <dbReference type="ARBA" id="ARBA00011152"/>
    </source>
</evidence>
<keyword evidence="10" id="KW-0963">Cytoplasm</keyword>
<sequence>MITIVDYGLGNVQAFANIYKRLNIPVCTAQNAEQLAQAERIILPGVGAFDWAVQRLEATGMRVCLDELVLERKLPVLGVCVGMQIMARRSDEGELPGLGWFDAEVKRFDDSATGKEKMRLPHMGWNDAVQDGAGLFAGLPASRFYFLHSYFFSPGNEEQVLARTDYHGSFASAVRSGNIFGVQFHPEKSHQWGIQLLKNFAEL</sequence>
<dbReference type="PANTHER" id="PTHR42701">
    <property type="entry name" value="IMIDAZOLE GLYCEROL PHOSPHATE SYNTHASE SUBUNIT HISH"/>
    <property type="match status" value="1"/>
</dbReference>
<comment type="function">
    <text evidence="10">IGPS catalyzes the conversion of PRFAR and glutamine to IGP, AICAR and glutamate. The HisH subunit catalyzes the hydrolysis of glutamine to glutamate and ammonia as part of the synthesis of IGP and AICAR. The resulting ammonia molecule is channeled to the active site of HisF.</text>
</comment>
<protein>
    <recommendedName>
        <fullName evidence="10">Imidazole glycerol phosphate synthase subunit HisH</fullName>
        <ecNumber evidence="10">4.3.2.10</ecNumber>
    </recommendedName>
    <alternativeName>
        <fullName evidence="10">IGP synthase glutaminase subunit</fullName>
        <ecNumber evidence="10">3.5.1.2</ecNumber>
    </alternativeName>
    <alternativeName>
        <fullName evidence="10">IGP synthase subunit HisH</fullName>
    </alternativeName>
    <alternativeName>
        <fullName evidence="10">ImGP synthase subunit HisH</fullName>
        <shortName evidence="10">IGPS subunit HisH</shortName>
    </alternativeName>
</protein>
<evidence type="ECO:0000256" key="5">
    <source>
        <dbReference type="ARBA" id="ARBA00022962"/>
    </source>
</evidence>
<dbReference type="HAMAP" id="MF_00278">
    <property type="entry name" value="HisH"/>
    <property type="match status" value="1"/>
</dbReference>
<comment type="subcellular location">
    <subcellularLocation>
        <location evidence="10">Cytoplasm</location>
    </subcellularLocation>
</comment>
<evidence type="ECO:0000256" key="3">
    <source>
        <dbReference type="ARBA" id="ARBA00022605"/>
    </source>
</evidence>
<dbReference type="PANTHER" id="PTHR42701:SF1">
    <property type="entry name" value="IMIDAZOLE GLYCEROL PHOSPHATE SYNTHASE SUBUNIT HISH"/>
    <property type="match status" value="1"/>
</dbReference>
<comment type="pathway">
    <text evidence="1 10">Amino-acid biosynthesis; L-histidine biosynthesis; L-histidine from 5-phospho-alpha-D-ribose 1-diphosphate: step 5/9.</text>
</comment>
<dbReference type="InterPro" id="IPR029062">
    <property type="entry name" value="Class_I_gatase-like"/>
</dbReference>
<dbReference type="PIRSF" id="PIRSF000495">
    <property type="entry name" value="Amidotransf_hisH"/>
    <property type="match status" value="1"/>
</dbReference>
<keyword evidence="6 10" id="KW-0368">Histidine biosynthesis</keyword>
<evidence type="ECO:0000256" key="6">
    <source>
        <dbReference type="ARBA" id="ARBA00023102"/>
    </source>
</evidence>
<dbReference type="CDD" id="cd01748">
    <property type="entry name" value="GATase1_IGP_Synthase"/>
    <property type="match status" value="1"/>
</dbReference>
<keyword evidence="5 10" id="KW-0315">Glutamine amidotransferase</keyword>
<keyword evidence="13" id="KW-1185">Reference proteome</keyword>
<dbReference type="InterPro" id="IPR010139">
    <property type="entry name" value="Imidazole-glycPsynth_HisH"/>
</dbReference>
<dbReference type="PROSITE" id="PS51273">
    <property type="entry name" value="GATASE_TYPE_1"/>
    <property type="match status" value="1"/>
</dbReference>
<evidence type="ECO:0000313" key="12">
    <source>
        <dbReference type="EMBL" id="MFJ3044307.1"/>
    </source>
</evidence>
<feature type="domain" description="Glutamine amidotransferase" evidence="11">
    <location>
        <begin position="4"/>
        <end position="200"/>
    </location>
</feature>
<evidence type="ECO:0000256" key="7">
    <source>
        <dbReference type="ARBA" id="ARBA00023239"/>
    </source>
</evidence>
<evidence type="ECO:0000256" key="1">
    <source>
        <dbReference type="ARBA" id="ARBA00005091"/>
    </source>
</evidence>
<dbReference type="GO" id="GO:0016829">
    <property type="term" value="F:lyase activity"/>
    <property type="evidence" value="ECO:0007669"/>
    <property type="project" value="UniProtKB-KW"/>
</dbReference>
<comment type="catalytic activity">
    <reaction evidence="9 10">
        <text>L-glutamine + H2O = L-glutamate + NH4(+)</text>
        <dbReference type="Rhea" id="RHEA:15889"/>
        <dbReference type="ChEBI" id="CHEBI:15377"/>
        <dbReference type="ChEBI" id="CHEBI:28938"/>
        <dbReference type="ChEBI" id="CHEBI:29985"/>
        <dbReference type="ChEBI" id="CHEBI:58359"/>
        <dbReference type="EC" id="3.5.1.2"/>
    </reaction>
</comment>
<feature type="active site" evidence="10">
    <location>
        <position position="187"/>
    </location>
</feature>
<keyword evidence="4 10" id="KW-0378">Hydrolase</keyword>
<dbReference type="Proteomes" id="UP001617427">
    <property type="component" value="Unassembled WGS sequence"/>
</dbReference>
<reference evidence="12 13" key="1">
    <citation type="submission" date="2024-10" db="EMBL/GenBank/DDBJ databases">
        <title>The Natural Products Discovery Center: Release of the First 8490 Sequenced Strains for Exploring Actinobacteria Biosynthetic Diversity.</title>
        <authorList>
            <person name="Kalkreuter E."/>
            <person name="Kautsar S.A."/>
            <person name="Yang D."/>
            <person name="Bader C.D."/>
            <person name="Teijaro C.N."/>
            <person name="Fluegel L."/>
            <person name="Davis C.M."/>
            <person name="Simpson J.R."/>
            <person name="Lauterbach L."/>
            <person name="Steele A.D."/>
            <person name="Gui C."/>
            <person name="Meng S."/>
            <person name="Li G."/>
            <person name="Viehrig K."/>
            <person name="Ye F."/>
            <person name="Su P."/>
            <person name="Kiefer A.F."/>
            <person name="Nichols A."/>
            <person name="Cepeda A.J."/>
            <person name="Yan W."/>
            <person name="Fan B."/>
            <person name="Jiang Y."/>
            <person name="Adhikari A."/>
            <person name="Zheng C.-J."/>
            <person name="Schuster L."/>
            <person name="Cowan T.M."/>
            <person name="Smanski M.J."/>
            <person name="Chevrette M.G."/>
            <person name="De Carvalho L.P.S."/>
            <person name="Shen B."/>
        </authorList>
    </citation>
    <scope>NUCLEOTIDE SEQUENCE [LARGE SCALE GENOMIC DNA]</scope>
    <source>
        <strain evidence="12 13">NPDC087045</strain>
    </source>
</reference>
<proteinExistence type="inferred from homology"/>
<dbReference type="InterPro" id="IPR017926">
    <property type="entry name" value="GATASE"/>
</dbReference>
<comment type="caution">
    <text evidence="12">The sequence shown here is derived from an EMBL/GenBank/DDBJ whole genome shotgun (WGS) entry which is preliminary data.</text>
</comment>
<evidence type="ECO:0000259" key="11">
    <source>
        <dbReference type="Pfam" id="PF00117"/>
    </source>
</evidence>
<comment type="catalytic activity">
    <reaction evidence="8 10">
        <text>5-[(5-phospho-1-deoxy-D-ribulos-1-ylimino)methylamino]-1-(5-phospho-beta-D-ribosyl)imidazole-4-carboxamide + L-glutamine = D-erythro-1-(imidazol-4-yl)glycerol 3-phosphate + 5-amino-1-(5-phospho-beta-D-ribosyl)imidazole-4-carboxamide + L-glutamate + H(+)</text>
        <dbReference type="Rhea" id="RHEA:24793"/>
        <dbReference type="ChEBI" id="CHEBI:15378"/>
        <dbReference type="ChEBI" id="CHEBI:29985"/>
        <dbReference type="ChEBI" id="CHEBI:58278"/>
        <dbReference type="ChEBI" id="CHEBI:58359"/>
        <dbReference type="ChEBI" id="CHEBI:58475"/>
        <dbReference type="ChEBI" id="CHEBI:58525"/>
        <dbReference type="EC" id="4.3.2.10"/>
    </reaction>
</comment>
<evidence type="ECO:0000256" key="4">
    <source>
        <dbReference type="ARBA" id="ARBA00022801"/>
    </source>
</evidence>
<evidence type="ECO:0000256" key="8">
    <source>
        <dbReference type="ARBA" id="ARBA00047838"/>
    </source>
</evidence>
<keyword evidence="3 10" id="KW-0028">Amino-acid biosynthesis</keyword>
<feature type="active site" evidence="10">
    <location>
        <position position="185"/>
    </location>
</feature>
<feature type="active site" description="Nucleophile" evidence="10">
    <location>
        <position position="80"/>
    </location>
</feature>
<dbReference type="EC" id="4.3.2.10" evidence="10"/>
<comment type="subunit">
    <text evidence="2 10">Heterodimer of HisH and HisF.</text>
</comment>
<gene>
    <name evidence="10 12" type="primary">hisH</name>
    <name evidence="12" type="ORF">ACIPEN_00625</name>
</gene>
<keyword evidence="7 10" id="KW-0456">Lyase</keyword>
<evidence type="ECO:0000313" key="13">
    <source>
        <dbReference type="Proteomes" id="UP001617427"/>
    </source>
</evidence>
<dbReference type="SUPFAM" id="SSF52317">
    <property type="entry name" value="Class I glutamine amidotransferase-like"/>
    <property type="match status" value="1"/>
</dbReference>
<dbReference type="EMBL" id="JBIUZV010000001">
    <property type="protein sequence ID" value="MFJ3044307.1"/>
    <property type="molecule type" value="Genomic_DNA"/>
</dbReference>
<accession>A0ABW8ES79</accession>
<evidence type="ECO:0000256" key="10">
    <source>
        <dbReference type="HAMAP-Rule" id="MF_00278"/>
    </source>
</evidence>
<dbReference type="NCBIfam" id="TIGR01855">
    <property type="entry name" value="IMP_synth_hisH"/>
    <property type="match status" value="1"/>
</dbReference>